<dbReference type="Pfam" id="PF02961">
    <property type="entry name" value="SAM_BAF"/>
    <property type="match status" value="1"/>
</dbReference>
<evidence type="ECO:0000313" key="2">
    <source>
        <dbReference type="EMBL" id="CAF1203500.1"/>
    </source>
</evidence>
<name>A0A8S2NQD2_9BILA</name>
<protein>
    <submittedName>
        <fullName evidence="3">Uncharacterized protein</fullName>
    </submittedName>
</protein>
<dbReference type="InterPro" id="IPR004122">
    <property type="entry name" value="BAF_prot"/>
</dbReference>
<evidence type="ECO:0000313" key="3">
    <source>
        <dbReference type="EMBL" id="CAF4013174.1"/>
    </source>
</evidence>
<dbReference type="InterPro" id="IPR036617">
    <property type="entry name" value="BAF_sf"/>
</dbReference>
<dbReference type="AlphaFoldDB" id="A0A8S2NQD2"/>
<dbReference type="Proteomes" id="UP000682733">
    <property type="component" value="Unassembled WGS sequence"/>
</dbReference>
<sequence>MDNKNLMLEVYNCMTTIADILKQSKEHQTLSNNNNETVTSAVEQHSTSKIEMLYAPLSQTPTSKQERKSDNDYSAEDHIVSEHLHYDPLTEDNFHNAHLCNRNIDEIPNLNQCDMYKLKAINMNSIRDLLGRYLIHDTPEEFQQFLKQTFNLSKTSAQTITRLLHQWVQYNVDCKREHR</sequence>
<feature type="region of interest" description="Disordered" evidence="1">
    <location>
        <begin position="54"/>
        <end position="74"/>
    </location>
</feature>
<dbReference type="SUPFAM" id="SSF47798">
    <property type="entry name" value="Barrier-to-autointegration factor, BAF"/>
    <property type="match status" value="1"/>
</dbReference>
<reference evidence="3" key="1">
    <citation type="submission" date="2021-02" db="EMBL/GenBank/DDBJ databases">
        <authorList>
            <person name="Nowell W R."/>
        </authorList>
    </citation>
    <scope>NUCLEOTIDE SEQUENCE</scope>
</reference>
<dbReference type="Gene3D" id="1.10.150.40">
    <property type="entry name" value="Barrier-to-autointegration factor, BAF"/>
    <property type="match status" value="1"/>
</dbReference>
<accession>A0A8S2NQD2</accession>
<comment type="caution">
    <text evidence="3">The sequence shown here is derived from an EMBL/GenBank/DDBJ whole genome shotgun (WGS) entry which is preliminary data.</text>
</comment>
<dbReference type="GO" id="GO:0003677">
    <property type="term" value="F:DNA binding"/>
    <property type="evidence" value="ECO:0007669"/>
    <property type="project" value="InterPro"/>
</dbReference>
<gene>
    <name evidence="2" type="ORF">OVA965_LOCUS24102</name>
    <name evidence="3" type="ORF">TMI583_LOCUS24822</name>
</gene>
<evidence type="ECO:0000256" key="1">
    <source>
        <dbReference type="SAM" id="MobiDB-lite"/>
    </source>
</evidence>
<evidence type="ECO:0000313" key="4">
    <source>
        <dbReference type="Proteomes" id="UP000682733"/>
    </source>
</evidence>
<feature type="compositionally biased region" description="Basic and acidic residues" evidence="1">
    <location>
        <begin position="64"/>
        <end position="74"/>
    </location>
</feature>
<proteinExistence type="predicted"/>
<organism evidence="3 4">
    <name type="scientific">Didymodactylos carnosus</name>
    <dbReference type="NCBI Taxonomy" id="1234261"/>
    <lineage>
        <taxon>Eukaryota</taxon>
        <taxon>Metazoa</taxon>
        <taxon>Spiralia</taxon>
        <taxon>Gnathifera</taxon>
        <taxon>Rotifera</taxon>
        <taxon>Eurotatoria</taxon>
        <taxon>Bdelloidea</taxon>
        <taxon>Philodinida</taxon>
        <taxon>Philodinidae</taxon>
        <taxon>Didymodactylos</taxon>
    </lineage>
</organism>
<dbReference type="EMBL" id="CAJOBA010035909">
    <property type="protein sequence ID" value="CAF4013174.1"/>
    <property type="molecule type" value="Genomic_DNA"/>
</dbReference>
<dbReference type="Proteomes" id="UP000677228">
    <property type="component" value="Unassembled WGS sequence"/>
</dbReference>
<dbReference type="EMBL" id="CAJNOK010014375">
    <property type="protein sequence ID" value="CAF1203500.1"/>
    <property type="molecule type" value="Genomic_DNA"/>
</dbReference>